<dbReference type="AlphaFoldDB" id="A0A9Q3ZR99"/>
<name>A0A9Q3ZR99_9RHOB</name>
<evidence type="ECO:0000313" key="1">
    <source>
        <dbReference type="EMBL" id="MCE8539237.1"/>
    </source>
</evidence>
<accession>A0A9Q3ZR99</accession>
<reference evidence="1" key="1">
    <citation type="journal article" date="2021" name="Environ. Microbiol.">
        <title>Cryptic niche differentiation of novel sediment ecotypes of Rugeria pomeroyi correlates with nitrate respiration.</title>
        <authorList>
            <person name="Lin X."/>
            <person name="McNichol J."/>
            <person name="Chu X."/>
            <person name="Qian Y."/>
            <person name="Luo H."/>
        </authorList>
    </citation>
    <scope>NUCLEOTIDE SEQUENCE</scope>
    <source>
        <strain evidence="1">SZCCDBB064</strain>
    </source>
</reference>
<dbReference type="EMBL" id="JAGQAF010000011">
    <property type="protein sequence ID" value="MCE8539237.1"/>
    <property type="molecule type" value="Genomic_DNA"/>
</dbReference>
<evidence type="ECO:0000313" key="2">
    <source>
        <dbReference type="Proteomes" id="UP000813672"/>
    </source>
</evidence>
<sequence length="53" mass="5971">MTKGDIEISRHAFGQLVEMLSFLETDTLDVYERIAIMHKLTKTAFDLSAQPAS</sequence>
<dbReference type="Proteomes" id="UP000813672">
    <property type="component" value="Unassembled WGS sequence"/>
</dbReference>
<protein>
    <submittedName>
        <fullName evidence="1">Uncharacterized protein</fullName>
    </submittedName>
</protein>
<dbReference type="RefSeq" id="WP_234221206.1">
    <property type="nucleotide sequence ID" value="NZ_JAGQAF010000011.1"/>
</dbReference>
<proteinExistence type="predicted"/>
<comment type="caution">
    <text evidence="1">The sequence shown here is derived from an EMBL/GenBank/DDBJ whole genome shotgun (WGS) entry which is preliminary data.</text>
</comment>
<organism evidence="1 2">
    <name type="scientific">Ruegeria pomeroyi</name>
    <dbReference type="NCBI Taxonomy" id="89184"/>
    <lineage>
        <taxon>Bacteria</taxon>
        <taxon>Pseudomonadati</taxon>
        <taxon>Pseudomonadota</taxon>
        <taxon>Alphaproteobacteria</taxon>
        <taxon>Rhodobacterales</taxon>
        <taxon>Roseobacteraceae</taxon>
        <taxon>Ruegeria</taxon>
    </lineage>
</organism>
<gene>
    <name evidence="1" type="ORF">KBY27_17410</name>
</gene>